<feature type="transmembrane region" description="Helical" evidence="7">
    <location>
        <begin position="1662"/>
        <end position="1685"/>
    </location>
</feature>
<feature type="domain" description="Ion transport" evidence="9">
    <location>
        <begin position="760"/>
        <end position="992"/>
    </location>
</feature>
<feature type="transmembrane region" description="Helical" evidence="7">
    <location>
        <begin position="886"/>
        <end position="905"/>
    </location>
</feature>
<keyword evidence="5" id="KW-0109">Calcium transport</keyword>
<evidence type="ECO:0000313" key="11">
    <source>
        <dbReference type="Proteomes" id="UP000887458"/>
    </source>
</evidence>
<feature type="compositionally biased region" description="Basic residues" evidence="6">
    <location>
        <begin position="646"/>
        <end position="663"/>
    </location>
</feature>
<feature type="compositionally biased region" description="Low complexity" evidence="6">
    <location>
        <begin position="429"/>
        <end position="438"/>
    </location>
</feature>
<name>A0ABQ8IWJ3_DERPT</name>
<feature type="region of interest" description="Disordered" evidence="6">
    <location>
        <begin position="482"/>
        <end position="549"/>
    </location>
</feature>
<organism evidence="10 11">
    <name type="scientific">Dermatophagoides pteronyssinus</name>
    <name type="common">European house dust mite</name>
    <dbReference type="NCBI Taxonomy" id="6956"/>
    <lineage>
        <taxon>Eukaryota</taxon>
        <taxon>Metazoa</taxon>
        <taxon>Ecdysozoa</taxon>
        <taxon>Arthropoda</taxon>
        <taxon>Chelicerata</taxon>
        <taxon>Arachnida</taxon>
        <taxon>Acari</taxon>
        <taxon>Acariformes</taxon>
        <taxon>Sarcoptiformes</taxon>
        <taxon>Astigmata</taxon>
        <taxon>Psoroptidia</taxon>
        <taxon>Analgoidea</taxon>
        <taxon>Pyroglyphidae</taxon>
        <taxon>Dermatophagoidinae</taxon>
        <taxon>Dermatophagoides</taxon>
    </lineage>
</organism>
<feature type="transmembrane region" description="Helical" evidence="7">
    <location>
        <begin position="1559"/>
        <end position="1581"/>
    </location>
</feature>
<dbReference type="Pfam" id="PF00520">
    <property type="entry name" value="Ion_trans"/>
    <property type="match status" value="5"/>
</dbReference>
<feature type="compositionally biased region" description="Low complexity" evidence="6">
    <location>
        <begin position="2083"/>
        <end position="2092"/>
    </location>
</feature>
<dbReference type="Proteomes" id="UP000887458">
    <property type="component" value="Unassembled WGS sequence"/>
</dbReference>
<feature type="transmembrane region" description="Helical" evidence="7">
    <location>
        <begin position="1742"/>
        <end position="1760"/>
    </location>
</feature>
<feature type="region of interest" description="Disordered" evidence="6">
    <location>
        <begin position="1078"/>
        <end position="1116"/>
    </location>
</feature>
<keyword evidence="8" id="KW-0732">Signal</keyword>
<evidence type="ECO:0000256" key="8">
    <source>
        <dbReference type="SAM" id="SignalP"/>
    </source>
</evidence>
<evidence type="ECO:0000256" key="5">
    <source>
        <dbReference type="RuleBase" id="RU003808"/>
    </source>
</evidence>
<comment type="caution">
    <text evidence="10">The sequence shown here is derived from an EMBL/GenBank/DDBJ whole genome shotgun (WGS) entry which is preliminary data.</text>
</comment>
<feature type="region of interest" description="Disordered" evidence="6">
    <location>
        <begin position="413"/>
        <end position="464"/>
    </location>
</feature>
<gene>
    <name evidence="10" type="primary">CACNA1G</name>
    <name evidence="10" type="ORF">DERP_014186</name>
</gene>
<protein>
    <submittedName>
        <fullName evidence="10">Voltage-dependent T-type calcium channel subunit alpha-1G</fullName>
    </submittedName>
</protein>
<dbReference type="InterPro" id="IPR004031">
    <property type="entry name" value="PMP22/EMP/MP20/Claudin"/>
</dbReference>
<evidence type="ECO:0000256" key="1">
    <source>
        <dbReference type="ARBA" id="ARBA00004141"/>
    </source>
</evidence>
<dbReference type="PANTHER" id="PTHR10037:SF230">
    <property type="entry name" value="CA[2+]-CHANNEL PROTEIN ALPHA[[1]] SUBUNIT T, ISOFORM F"/>
    <property type="match status" value="1"/>
</dbReference>
<keyword evidence="5" id="KW-0407">Ion channel</keyword>
<feature type="region of interest" description="Disordered" evidence="6">
    <location>
        <begin position="2080"/>
        <end position="2113"/>
    </location>
</feature>
<evidence type="ECO:0000256" key="7">
    <source>
        <dbReference type="SAM" id="Phobius"/>
    </source>
</evidence>
<dbReference type="Pfam" id="PF13903">
    <property type="entry name" value="Claudin_2"/>
    <property type="match status" value="1"/>
</dbReference>
<keyword evidence="11" id="KW-1185">Reference proteome</keyword>
<evidence type="ECO:0000256" key="4">
    <source>
        <dbReference type="ARBA" id="ARBA00023136"/>
    </source>
</evidence>
<dbReference type="Gene3D" id="1.20.120.350">
    <property type="entry name" value="Voltage-gated potassium channels. Chain C"/>
    <property type="match status" value="4"/>
</dbReference>
<feature type="domain" description="Ion transport" evidence="9">
    <location>
        <begin position="212"/>
        <end position="293"/>
    </location>
</feature>
<feature type="region of interest" description="Disordered" evidence="6">
    <location>
        <begin position="627"/>
        <end position="713"/>
    </location>
</feature>
<evidence type="ECO:0000256" key="6">
    <source>
        <dbReference type="SAM" id="MobiDB-lite"/>
    </source>
</evidence>
<dbReference type="EMBL" id="NJHN03000106">
    <property type="protein sequence ID" value="KAH9414679.1"/>
    <property type="molecule type" value="Genomic_DNA"/>
</dbReference>
<feature type="compositionally biased region" description="Basic residues" evidence="6">
    <location>
        <begin position="500"/>
        <end position="517"/>
    </location>
</feature>
<feature type="transmembrane region" description="Helical" evidence="7">
    <location>
        <begin position="2287"/>
        <end position="2307"/>
    </location>
</feature>
<feature type="compositionally biased region" description="Basic residues" evidence="6">
    <location>
        <begin position="415"/>
        <end position="428"/>
    </location>
</feature>
<comment type="similarity">
    <text evidence="5">Belongs to the calcium channel alpha-1 subunit (TC 1.A.1.11) family.</text>
</comment>
<feature type="transmembrane region" description="Helical" evidence="7">
    <location>
        <begin position="1964"/>
        <end position="1986"/>
    </location>
</feature>
<feature type="transmembrane region" description="Helical" evidence="7">
    <location>
        <begin position="229"/>
        <end position="251"/>
    </location>
</feature>
<dbReference type="Gene3D" id="1.20.140.150">
    <property type="match status" value="1"/>
</dbReference>
<feature type="transmembrane region" description="Helical" evidence="7">
    <location>
        <begin position="2187"/>
        <end position="2208"/>
    </location>
</feature>
<reference evidence="10 11" key="1">
    <citation type="journal article" date="2018" name="J. Allergy Clin. Immunol.">
        <title>High-quality assembly of Dermatophagoides pteronyssinus genome and transcriptome reveals a wide range of novel allergens.</title>
        <authorList>
            <person name="Liu X.Y."/>
            <person name="Yang K.Y."/>
            <person name="Wang M.Q."/>
            <person name="Kwok J.S."/>
            <person name="Zeng X."/>
            <person name="Yang Z."/>
            <person name="Xiao X.J."/>
            <person name="Lau C.P."/>
            <person name="Li Y."/>
            <person name="Huang Z.M."/>
            <person name="Ba J.G."/>
            <person name="Yim A.K."/>
            <person name="Ouyang C.Y."/>
            <person name="Ngai S.M."/>
            <person name="Chan T.F."/>
            <person name="Leung E.L."/>
            <person name="Liu L."/>
            <person name="Liu Z.G."/>
            <person name="Tsui S.K."/>
        </authorList>
    </citation>
    <scope>NUCLEOTIDE SEQUENCE [LARGE SCALE GENOMIC DNA]</scope>
    <source>
        <strain evidence="10">Derp</strain>
    </source>
</reference>
<dbReference type="InterPro" id="IPR005821">
    <property type="entry name" value="Ion_trans_dom"/>
</dbReference>
<dbReference type="InterPro" id="IPR043203">
    <property type="entry name" value="VGCC_Ca_Na"/>
</dbReference>
<accession>A0ABQ8IWJ3</accession>
<dbReference type="PANTHER" id="PTHR10037">
    <property type="entry name" value="VOLTAGE-GATED CATION CHANNEL CALCIUM AND SODIUM"/>
    <property type="match status" value="1"/>
</dbReference>
<feature type="transmembrane region" description="Helical" evidence="7">
    <location>
        <begin position="1772"/>
        <end position="1793"/>
    </location>
</feature>
<feature type="transmembrane region" description="Helical" evidence="7">
    <location>
        <begin position="1868"/>
        <end position="1889"/>
    </location>
</feature>
<feature type="compositionally biased region" description="Low complexity" evidence="6">
    <location>
        <begin position="519"/>
        <end position="540"/>
    </location>
</feature>
<feature type="transmembrane region" description="Helical" evidence="7">
    <location>
        <begin position="762"/>
        <end position="780"/>
    </location>
</feature>
<feature type="transmembrane region" description="Helical" evidence="7">
    <location>
        <begin position="1424"/>
        <end position="1442"/>
    </location>
</feature>
<keyword evidence="5" id="KW-0406">Ion transport</keyword>
<feature type="compositionally biased region" description="Polar residues" evidence="6">
    <location>
        <begin position="2516"/>
        <end position="2528"/>
    </location>
</feature>
<feature type="domain" description="Ion transport" evidence="9">
    <location>
        <begin position="1741"/>
        <end position="1993"/>
    </location>
</feature>
<keyword evidence="5" id="KW-0813">Transport</keyword>
<feature type="transmembrane region" description="Helical" evidence="7">
    <location>
        <begin position="1495"/>
        <end position="1514"/>
    </location>
</feature>
<dbReference type="SUPFAM" id="SSF81324">
    <property type="entry name" value="Voltage-gated potassium channels"/>
    <property type="match status" value="4"/>
</dbReference>
<evidence type="ECO:0000313" key="10">
    <source>
        <dbReference type="EMBL" id="KAH9414679.1"/>
    </source>
</evidence>
<feature type="compositionally biased region" description="Low complexity" evidence="6">
    <location>
        <begin position="2101"/>
        <end position="2113"/>
    </location>
</feature>
<feature type="transmembrane region" description="Helical" evidence="7">
    <location>
        <begin position="70"/>
        <end position="91"/>
    </location>
</feature>
<feature type="chain" id="PRO_5045908048" evidence="8">
    <location>
        <begin position="20"/>
        <end position="2594"/>
    </location>
</feature>
<feature type="transmembrane region" description="Helical" evidence="7">
    <location>
        <begin position="37"/>
        <end position="58"/>
    </location>
</feature>
<feature type="compositionally biased region" description="Low complexity" evidence="6">
    <location>
        <begin position="687"/>
        <end position="706"/>
    </location>
</feature>
<keyword evidence="4 7" id="KW-0472">Membrane</keyword>
<comment type="subcellular location">
    <subcellularLocation>
        <location evidence="1 5">Membrane</location>
        <topology evidence="1 5">Multi-pass membrane protein</topology>
    </subcellularLocation>
</comment>
<dbReference type="PRINTS" id="PR00167">
    <property type="entry name" value="CACHANNEL"/>
</dbReference>
<feature type="transmembrane region" description="Helical" evidence="7">
    <location>
        <begin position="260"/>
        <end position="283"/>
    </location>
</feature>
<dbReference type="Gene3D" id="1.10.287.70">
    <property type="match status" value="4"/>
</dbReference>
<evidence type="ECO:0000256" key="2">
    <source>
        <dbReference type="ARBA" id="ARBA00022692"/>
    </source>
</evidence>
<feature type="domain" description="Ion transport" evidence="9">
    <location>
        <begin position="1"/>
        <end position="105"/>
    </location>
</feature>
<feature type="signal peptide" evidence="8">
    <location>
        <begin position="1"/>
        <end position="19"/>
    </location>
</feature>
<feature type="compositionally biased region" description="Polar residues" evidence="6">
    <location>
        <begin position="1078"/>
        <end position="1090"/>
    </location>
</feature>
<evidence type="ECO:0000259" key="9">
    <source>
        <dbReference type="Pfam" id="PF00520"/>
    </source>
</evidence>
<feature type="transmembrane region" description="Helical" evidence="7">
    <location>
        <begin position="2370"/>
        <end position="2392"/>
    </location>
</feature>
<keyword evidence="3 7" id="KW-1133">Transmembrane helix</keyword>
<keyword evidence="5" id="KW-0107">Calcium channel</keyword>
<reference evidence="10 11" key="2">
    <citation type="journal article" date="2022" name="Mol. Biol. Evol.">
        <title>Comparative Genomics Reveals Insights into the Divergent Evolution of Astigmatic Mites and Household Pest Adaptations.</title>
        <authorList>
            <person name="Xiong Q."/>
            <person name="Wan A.T."/>
            <person name="Liu X."/>
            <person name="Fung C.S."/>
            <person name="Xiao X."/>
            <person name="Malainual N."/>
            <person name="Hou J."/>
            <person name="Wang L."/>
            <person name="Wang M."/>
            <person name="Yang K.Y."/>
            <person name="Cui Y."/>
            <person name="Leung E.L."/>
            <person name="Nong W."/>
            <person name="Shin S.K."/>
            <person name="Au S.W."/>
            <person name="Jeong K.Y."/>
            <person name="Chew F.T."/>
            <person name="Hui J.H."/>
            <person name="Leung T.F."/>
            <person name="Tungtrongchitr A."/>
            <person name="Zhong N."/>
            <person name="Liu Z."/>
            <person name="Tsui S.K."/>
        </authorList>
    </citation>
    <scope>NUCLEOTIDE SEQUENCE [LARGE SCALE GENOMIC DNA]</scope>
    <source>
        <strain evidence="10">Derp</strain>
    </source>
</reference>
<evidence type="ECO:0000256" key="3">
    <source>
        <dbReference type="ARBA" id="ARBA00022989"/>
    </source>
</evidence>
<keyword evidence="2 7" id="KW-0812">Transmembrane</keyword>
<feature type="transmembrane region" description="Helical" evidence="7">
    <location>
        <begin position="925"/>
        <end position="941"/>
    </location>
</feature>
<feature type="transmembrane region" description="Helical" evidence="7">
    <location>
        <begin position="2316"/>
        <end position="2340"/>
    </location>
</feature>
<dbReference type="InterPro" id="IPR027359">
    <property type="entry name" value="Volt_channel_dom_sf"/>
</dbReference>
<feature type="transmembrane region" description="Helical" evidence="7">
    <location>
        <begin position="792"/>
        <end position="814"/>
    </location>
</feature>
<feature type="transmembrane region" description="Helical" evidence="7">
    <location>
        <begin position="1462"/>
        <end position="1483"/>
    </location>
</feature>
<sequence length="2594" mass="296378">MMAILLNCVTLGMYQPCSDDETCTTSRCKILQTFDDIIFGFFAIEMVIKMLAMGIMNAPNSYLSDTWNRLDFFIVVAGALEYCLDVGNMNLSAIRTVRVLRPLRMRILVMLLLDTLPLWAGLLRQRCFLSLPANTTIPSDSTISLYYQDEDDNEKDYICSMDKDNGMHRCSNLPKSRYYHLLCTEQARPLPELNEPNDSSCVDWNQYYTDCRPGDHNPFQDAVSFDNVGMAWIAIFLVISLEGWSDIMYYIQDAHSFWSWIYFVLLIVIGSFFMINLCLVVIATQFSETKKREMERMRQERARCHSLNSLASFSLNEQLNCYGAIIQYLSYLIRKISRNLTRWYLKRYGRKKHRFKSISTNHPHLHHHHHPQKYYCHCNSESVKGKNIHHEISSGGGGGDQCSAIVVMSTTANKDHHHYSSSRNRKKSSTTSTSNTSNVPIGGVSVNVNMPQQQPPSLTIDNNGDMAVVNVDDYHQQSAINNNDDLIVISPTKSPETSKKSARKTKKTNQKKIHKRSNSSDINKQQQQQSPSSSLSPSSIGHDVDHDGGSISKNSLLLISDSHHHSHSHHVNDSIPSFYSFTDNPNQQRNPAYSCMITSNHLHSKSISCHGHDHHQPLASQLSHPILTEFNDDDNNGGHRQSSPCKCRRQYHRSGGHRGHQQQHHQQQPQHYHRRGHGRSKNDLSDRFSCSSSLSQSRSYNNNRYSGRNRRSRQSSMISIGSCNDQFERCFCCCCPTSCTKPIAETWKYLRCRLKTMVKHNYFQQAIFLAILLNTFSMGIEYHNQPQSLSHAVEISNIIFTIVFCFEMLLKLLADGFYQYIKSGFNVFDGCIVILSLLELLEEHGSGLSVLRTFRLLRILKLVRFMPALRRQLVIMLRTIDNVAVFFALLMLFIFIFSILGMNLFGCKFCDRNPIDQTLQCDRKNFDSLLWALVTVFQILTQEDWNVVLFNGMERSSPYAALYFVALMTFGNYVLFNLLVAILVEGFSQEDEMKRSTSDSNDPVDRQIKQERLIYFYSHNDDLEREIQTLEQNPTNRSVDDRSIVYHHHSISSKKSISNQGSTGGGLIVSLKDGESNYNQPPITTTSMILPSSPLPTIDGSTIKQRPKTKRQYSTNIDDSHSATIQPFHGFPLRKELSCIQIRNLGLDSEQPTAVTAITKRPVTAKQRRKSFFQFRQRSSQGSMSANEQNKTTLATTDQNIIGEDTFCPIYARKNIVLRRKSLAADMLLRSRSKSIQHDDNVDDYRQWNQQPPMTTGRPTIDIHYPSISISSNMSADFIGGGDRRKNSLIHEIRVLSPRNSLKGIFYSSSVISIRNSNEFPNDNNDGDEMVKQQQRRRSSLSSSSSIIHTAAETATTAEAMDKKLSSKKSKTKKASELNEKIRKFCIYFKWTSWMTIREDYSLFIFSPSNRFRRYCTWIADHPYFDYIVLIFISMNCVTLAMERPKIPPNSREREFLNVANFVFTLVFGIEMLVKVIAKGLFYGRNAYFHNGWNIMDGSLVGISLLDIFLSFVAQRSPRIFGILRVFRLLRSLRPLRVINRAPGLKLVVQTLLSSLRPIGNIVLICCTFFIIFGILGVQLFKGSFYYCDGPKAKHVRNKLECLSDPRNQWINRKYNFDNLGQALMSLFVLSSKDGWVNIMYTGLDAVGVDQQPIENYNEWRLLYFISFLLLVAFFVLNMFVGVVVENFHRCRREQEQEEKAFRALKRAEKMEKRRKKMREPPYFIGYGKIRLNIHRIVTGKYFDLIIALVIGLNVITMSLEHYMMPMELEFALKLFNFIFTSVFIVEAIMKAVALGLKRYLTDKWNQLDVIIVSLSIMGIILEEMESTFIPINPTIIRVMRVARIARVLKLLKMAKGIRQLLDTVMQALPQVGNLGLLFFLLFFIFAALGTELFGRLECDEEHPCQGLGEHAHFQNFGMAFLTLFRVATGDNWNGIMKDTLRDKCDPSSDCLRNCCISPVIAPLYFVIFVLMAQFVLVNVVVAVLMKHLEESHHQMDEDEDFEIDQEIAREIEAERKALAEAIERRKREKSLKVRRPLLKMASLPSNFTFTLADETTTPMTPPPAQPGYRPTIIKSLSNNFDTTTSSSLKNRSSSKKKTKNSLQMKNNNNQNHQQNIMDSSISLNNDDDGRSNYFNFPPSTTTTNKLTKLNGILKKSHSLKVAKTSTTMNESIPIFKMLSVRSIRTLRLLMPLVAMISLLTQSVAIITNDWLYTIESMPNSNYETFSMPAEMEFLKKSTSSGLWTLCYNQPPDTNVECIRIDHFSQEEYIPDQNDSTMAIPYAVKQAAIYFLISTGLMMAGQTIYLLSQLCRSRRIYVFISGIPFILSGLLILTGIVVYISTFKNEVGYKLRPISQFQDALFDYRYGYSFLFLVTSLLLSELTGTLAIFLYVSQKHFKIMIDTERDQVLEHNIINLLRNQQQHKIDDDDIRATTTSNKDVGDGNITYPRLRIISINDNDDYADNNDRNVVAAAPQSPSAIQKTINQNFLSADFGLIDQAYYQCGRHGTRGRRNSRSNESYLGSPRESVTTTTELKSIATTTANAIQRRSKNSFDSITTTAIGGDPLMQELCVEGLILQQQQQHGHNSGNKSTFV</sequence>
<proteinExistence type="inferred from homology"/>
<dbReference type="InterPro" id="IPR002077">
    <property type="entry name" value="VDCCAlpha1"/>
</dbReference>
<feature type="domain" description="Ion transport" evidence="9">
    <location>
        <begin position="1422"/>
        <end position="1695"/>
    </location>
</feature>
<feature type="transmembrane region" description="Helical" evidence="7">
    <location>
        <begin position="961"/>
        <end position="984"/>
    </location>
</feature>
<keyword evidence="5" id="KW-0851">Voltage-gated channel</keyword>
<keyword evidence="5" id="KW-0106">Calcium</keyword>
<feature type="compositionally biased region" description="Polar residues" evidence="6">
    <location>
        <begin position="446"/>
        <end position="462"/>
    </location>
</feature>
<feature type="region of interest" description="Disordered" evidence="6">
    <location>
        <begin position="2506"/>
        <end position="2528"/>
    </location>
</feature>